<proteinExistence type="predicted"/>
<dbReference type="Gene3D" id="1.10.238.10">
    <property type="entry name" value="EF-hand"/>
    <property type="match status" value="1"/>
</dbReference>
<keyword evidence="1" id="KW-0106">Calcium</keyword>
<organism evidence="3 4">
    <name type="scientific">Schistosoma mekongi</name>
    <name type="common">Parasitic worm</name>
    <dbReference type="NCBI Taxonomy" id="38744"/>
    <lineage>
        <taxon>Eukaryota</taxon>
        <taxon>Metazoa</taxon>
        <taxon>Spiralia</taxon>
        <taxon>Lophotrochozoa</taxon>
        <taxon>Platyhelminthes</taxon>
        <taxon>Trematoda</taxon>
        <taxon>Digenea</taxon>
        <taxon>Strigeidida</taxon>
        <taxon>Schistosomatoidea</taxon>
        <taxon>Schistosomatidae</taxon>
        <taxon>Schistosoma</taxon>
    </lineage>
</organism>
<name>A0AAE1ZIH9_SCHME</name>
<evidence type="ECO:0000256" key="1">
    <source>
        <dbReference type="ARBA" id="ARBA00022837"/>
    </source>
</evidence>
<accession>A0AAE1ZIH9</accession>
<dbReference type="AlphaFoldDB" id="A0AAE1ZIH9"/>
<dbReference type="Proteomes" id="UP001292079">
    <property type="component" value="Unassembled WGS sequence"/>
</dbReference>
<dbReference type="SMART" id="SM00054">
    <property type="entry name" value="EFh"/>
    <property type="match status" value="2"/>
</dbReference>
<dbReference type="InterPro" id="IPR011992">
    <property type="entry name" value="EF-hand-dom_pair"/>
</dbReference>
<dbReference type="CDD" id="cd00051">
    <property type="entry name" value="EFh"/>
    <property type="match status" value="1"/>
</dbReference>
<evidence type="ECO:0000259" key="2">
    <source>
        <dbReference type="PROSITE" id="PS50222"/>
    </source>
</evidence>
<sequence length="71" mass="7795">MSNKDILIRLFHKLDVSGDGVLSRDELSEGLRRAGVSPTVLQKLIDRLDLNADGIVTLSEYKTAIGVNNNE</sequence>
<keyword evidence="4" id="KW-1185">Reference proteome</keyword>
<dbReference type="Pfam" id="PF13499">
    <property type="entry name" value="EF-hand_7"/>
    <property type="match status" value="1"/>
</dbReference>
<comment type="caution">
    <text evidence="3">The sequence shown here is derived from an EMBL/GenBank/DDBJ whole genome shotgun (WGS) entry which is preliminary data.</text>
</comment>
<dbReference type="SUPFAM" id="SSF47473">
    <property type="entry name" value="EF-hand"/>
    <property type="match status" value="1"/>
</dbReference>
<feature type="domain" description="EF-hand" evidence="2">
    <location>
        <begin position="41"/>
        <end position="71"/>
    </location>
</feature>
<gene>
    <name evidence="3" type="ORF">MN116_001794</name>
</gene>
<evidence type="ECO:0000313" key="3">
    <source>
        <dbReference type="EMBL" id="KAK4474661.1"/>
    </source>
</evidence>
<dbReference type="GO" id="GO:0005509">
    <property type="term" value="F:calcium ion binding"/>
    <property type="evidence" value="ECO:0007669"/>
    <property type="project" value="InterPro"/>
</dbReference>
<evidence type="ECO:0000313" key="4">
    <source>
        <dbReference type="Proteomes" id="UP001292079"/>
    </source>
</evidence>
<dbReference type="InterPro" id="IPR018247">
    <property type="entry name" value="EF_Hand_1_Ca_BS"/>
</dbReference>
<feature type="domain" description="EF-hand" evidence="2">
    <location>
        <begin position="2"/>
        <end position="37"/>
    </location>
</feature>
<reference evidence="3" key="2">
    <citation type="journal article" date="2023" name="Infect Dis Poverty">
        <title>Chromosome-scale genome of the human blood fluke Schistosoma mekongi and its implications for public health.</title>
        <authorList>
            <person name="Zhou M."/>
            <person name="Xu L."/>
            <person name="Xu D."/>
            <person name="Chen W."/>
            <person name="Khan J."/>
            <person name="Hu Y."/>
            <person name="Huang H."/>
            <person name="Wei H."/>
            <person name="Zhang Y."/>
            <person name="Chusongsang P."/>
            <person name="Tanasarnprasert K."/>
            <person name="Hu X."/>
            <person name="Limpanont Y."/>
            <person name="Lv Z."/>
        </authorList>
    </citation>
    <scope>NUCLEOTIDE SEQUENCE</scope>
    <source>
        <strain evidence="3">LV_2022a</strain>
    </source>
</reference>
<dbReference type="InterPro" id="IPR002048">
    <property type="entry name" value="EF_hand_dom"/>
</dbReference>
<reference evidence="3" key="1">
    <citation type="submission" date="2022-04" db="EMBL/GenBank/DDBJ databases">
        <authorList>
            <person name="Xu L."/>
            <person name="Lv Z."/>
        </authorList>
    </citation>
    <scope>NUCLEOTIDE SEQUENCE</scope>
    <source>
        <strain evidence="3">LV_2022a</strain>
    </source>
</reference>
<dbReference type="PROSITE" id="PS00018">
    <property type="entry name" value="EF_HAND_1"/>
    <property type="match status" value="2"/>
</dbReference>
<dbReference type="EMBL" id="JALJAT010000001">
    <property type="protein sequence ID" value="KAK4474661.1"/>
    <property type="molecule type" value="Genomic_DNA"/>
</dbReference>
<protein>
    <recommendedName>
        <fullName evidence="2">EF-hand domain-containing protein</fullName>
    </recommendedName>
</protein>
<dbReference type="PROSITE" id="PS50222">
    <property type="entry name" value="EF_HAND_2"/>
    <property type="match status" value="2"/>
</dbReference>